<evidence type="ECO:0000313" key="3">
    <source>
        <dbReference type="Proteomes" id="UP001500736"/>
    </source>
</evidence>
<feature type="transmembrane region" description="Helical" evidence="1">
    <location>
        <begin position="180"/>
        <end position="198"/>
    </location>
</feature>
<keyword evidence="3" id="KW-1185">Reference proteome</keyword>
<feature type="transmembrane region" description="Helical" evidence="1">
    <location>
        <begin position="147"/>
        <end position="168"/>
    </location>
</feature>
<keyword evidence="1" id="KW-0472">Membrane</keyword>
<protein>
    <recommendedName>
        <fullName evidence="4">DUF4386 domain-containing protein</fullName>
    </recommendedName>
</protein>
<reference evidence="2 3" key="1">
    <citation type="journal article" date="2019" name="Int. J. Syst. Evol. Microbiol.">
        <title>The Global Catalogue of Microorganisms (GCM) 10K type strain sequencing project: providing services to taxonomists for standard genome sequencing and annotation.</title>
        <authorList>
            <consortium name="The Broad Institute Genomics Platform"/>
            <consortium name="The Broad Institute Genome Sequencing Center for Infectious Disease"/>
            <person name="Wu L."/>
            <person name="Ma J."/>
        </authorList>
    </citation>
    <scope>NUCLEOTIDE SEQUENCE [LARGE SCALE GENOMIC DNA]</scope>
    <source>
        <strain evidence="2 3">JCM 15976</strain>
    </source>
</reference>
<organism evidence="2 3">
    <name type="scientific">Gaetbulibacter jejuensis</name>
    <dbReference type="NCBI Taxonomy" id="584607"/>
    <lineage>
        <taxon>Bacteria</taxon>
        <taxon>Pseudomonadati</taxon>
        <taxon>Bacteroidota</taxon>
        <taxon>Flavobacteriia</taxon>
        <taxon>Flavobacteriales</taxon>
        <taxon>Flavobacteriaceae</taxon>
        <taxon>Gaetbulibacter</taxon>
    </lineage>
</organism>
<name>A0ABN1JNJ6_9FLAO</name>
<feature type="transmembrane region" description="Helical" evidence="1">
    <location>
        <begin position="60"/>
        <end position="83"/>
    </location>
</feature>
<proteinExistence type="predicted"/>
<evidence type="ECO:0008006" key="4">
    <source>
        <dbReference type="Google" id="ProtNLM"/>
    </source>
</evidence>
<sequence>MKSVKALASIKQIRLTGLLYLLVIICAGFSQGYVRGTLIVPGNAVQTANNILQNKGLFQLGLTTDLIAFLLDVVISVFLYQIFKPFNKTLAMVSSAFRLIAHPAIGSLNLLNHYMALKVLGTSGMSSAFSEAQAQEMSSLLMEAHHYGYLIAGGFFGIHCLLLAMLIYKSNVFPKLFGGLLLGAAAGYLIETFGNFNVPGYEGYTALIVGVAAALGEVGLTFYMITKGTTKSYKNLKELAL</sequence>
<dbReference type="InterPro" id="IPR025495">
    <property type="entry name" value="DUF4386"/>
</dbReference>
<dbReference type="EMBL" id="BAAAGF010000002">
    <property type="protein sequence ID" value="GAA0743440.1"/>
    <property type="molecule type" value="Genomic_DNA"/>
</dbReference>
<gene>
    <name evidence="2" type="ORF">GCM10009431_16590</name>
</gene>
<keyword evidence="1" id="KW-1133">Transmembrane helix</keyword>
<comment type="caution">
    <text evidence="2">The sequence shown here is derived from an EMBL/GenBank/DDBJ whole genome shotgun (WGS) entry which is preliminary data.</text>
</comment>
<evidence type="ECO:0000313" key="2">
    <source>
        <dbReference type="EMBL" id="GAA0743440.1"/>
    </source>
</evidence>
<dbReference type="RefSeq" id="WP_134200204.1">
    <property type="nucleotide sequence ID" value="NZ_BAAAGF010000002.1"/>
</dbReference>
<accession>A0ABN1JNJ6</accession>
<keyword evidence="1" id="KW-0812">Transmembrane</keyword>
<dbReference type="Proteomes" id="UP001500736">
    <property type="component" value="Unassembled WGS sequence"/>
</dbReference>
<feature type="transmembrane region" description="Helical" evidence="1">
    <location>
        <begin position="204"/>
        <end position="225"/>
    </location>
</feature>
<feature type="transmembrane region" description="Helical" evidence="1">
    <location>
        <begin position="95"/>
        <end position="115"/>
    </location>
</feature>
<evidence type="ECO:0000256" key="1">
    <source>
        <dbReference type="SAM" id="Phobius"/>
    </source>
</evidence>
<dbReference type="Pfam" id="PF14329">
    <property type="entry name" value="DUF4386"/>
    <property type="match status" value="1"/>
</dbReference>